<dbReference type="RefSeq" id="WP_264849265.1">
    <property type="nucleotide sequence ID" value="NZ_BRXR01000001.1"/>
</dbReference>
<reference evidence="1 2" key="1">
    <citation type="journal article" date="2024" name="Int. J. Syst. Evol. Microbiol.">
        <title>Clostridium omnivorum sp. nov., isolated from anoxic soil under the treatment of reductive soil disinfestation.</title>
        <authorList>
            <person name="Ueki A."/>
            <person name="Tonouchi A."/>
            <person name="Kaku N."/>
            <person name="Honma S."/>
            <person name="Ueki K."/>
        </authorList>
    </citation>
    <scope>NUCLEOTIDE SEQUENCE [LARGE SCALE GENOMIC DNA]</scope>
    <source>
        <strain evidence="1 2">E14</strain>
    </source>
</reference>
<sequence length="133" mass="15646">MNEYKDIINDDEELFNRYEIIKIDDNLYLVPDAYTNTSDVEEFDEFDLIFIDVGKLTVNEGDTVSIMWWCELERFKHIVRLDNVDNDTFGYITLVDNLSDDGRYNLTCTIAALYKDIKMLVLSIIFNMMIVIC</sequence>
<name>A0ABQ5N4D9_9CLOT</name>
<protein>
    <submittedName>
        <fullName evidence="1">Uncharacterized protein</fullName>
    </submittedName>
</protein>
<gene>
    <name evidence="1" type="ORF">bsdE14_14040</name>
</gene>
<organism evidence="1 2">
    <name type="scientific">Clostridium omnivorum</name>
    <dbReference type="NCBI Taxonomy" id="1604902"/>
    <lineage>
        <taxon>Bacteria</taxon>
        <taxon>Bacillati</taxon>
        <taxon>Bacillota</taxon>
        <taxon>Clostridia</taxon>
        <taxon>Eubacteriales</taxon>
        <taxon>Clostridiaceae</taxon>
        <taxon>Clostridium</taxon>
    </lineage>
</organism>
<accession>A0ABQ5N4D9</accession>
<dbReference type="Proteomes" id="UP001208567">
    <property type="component" value="Unassembled WGS sequence"/>
</dbReference>
<keyword evidence="2" id="KW-1185">Reference proteome</keyword>
<proteinExistence type="predicted"/>
<evidence type="ECO:0000313" key="1">
    <source>
        <dbReference type="EMBL" id="GLC29994.1"/>
    </source>
</evidence>
<evidence type="ECO:0000313" key="2">
    <source>
        <dbReference type="Proteomes" id="UP001208567"/>
    </source>
</evidence>
<comment type="caution">
    <text evidence="1">The sequence shown here is derived from an EMBL/GenBank/DDBJ whole genome shotgun (WGS) entry which is preliminary data.</text>
</comment>
<dbReference type="EMBL" id="BRXR01000001">
    <property type="protein sequence ID" value="GLC29994.1"/>
    <property type="molecule type" value="Genomic_DNA"/>
</dbReference>